<dbReference type="EMBL" id="CADIKF010000025">
    <property type="protein sequence ID" value="CAB3760367.1"/>
    <property type="molecule type" value="Genomic_DNA"/>
</dbReference>
<proteinExistence type="predicted"/>
<dbReference type="CDD" id="cd04301">
    <property type="entry name" value="NAT_SF"/>
    <property type="match status" value="1"/>
</dbReference>
<protein>
    <recommendedName>
        <fullName evidence="1">N-acetyltransferase domain-containing protein</fullName>
    </recommendedName>
</protein>
<dbReference type="Gene3D" id="3.40.630.30">
    <property type="match status" value="1"/>
</dbReference>
<dbReference type="Pfam" id="PF13673">
    <property type="entry name" value="Acetyltransf_10"/>
    <property type="match status" value="1"/>
</dbReference>
<accession>A0A6J5E306</accession>
<evidence type="ECO:0000313" key="2">
    <source>
        <dbReference type="EMBL" id="CAB3760367.1"/>
    </source>
</evidence>
<reference evidence="2 3" key="1">
    <citation type="submission" date="2020-04" db="EMBL/GenBank/DDBJ databases">
        <authorList>
            <person name="De Canck E."/>
        </authorList>
    </citation>
    <scope>NUCLEOTIDE SEQUENCE [LARGE SCALE GENOMIC DNA]</scope>
    <source>
        <strain evidence="2 3">LMG 29739</strain>
    </source>
</reference>
<keyword evidence="3" id="KW-1185">Reference proteome</keyword>
<gene>
    <name evidence="2" type="ORF">LMG29739_03366</name>
</gene>
<dbReference type="Proteomes" id="UP000494329">
    <property type="component" value="Unassembled WGS sequence"/>
</dbReference>
<dbReference type="SUPFAM" id="SSF55729">
    <property type="entry name" value="Acyl-CoA N-acyltransferases (Nat)"/>
    <property type="match status" value="1"/>
</dbReference>
<dbReference type="AlphaFoldDB" id="A0A6J5E306"/>
<name>A0A6J5E306_9BURK</name>
<organism evidence="2 3">
    <name type="scientific">Paraburkholderia solisilvae</name>
    <dbReference type="NCBI Taxonomy" id="624376"/>
    <lineage>
        <taxon>Bacteria</taxon>
        <taxon>Pseudomonadati</taxon>
        <taxon>Pseudomonadota</taxon>
        <taxon>Betaproteobacteria</taxon>
        <taxon>Burkholderiales</taxon>
        <taxon>Burkholderiaceae</taxon>
        <taxon>Paraburkholderia</taxon>
    </lineage>
</organism>
<evidence type="ECO:0000259" key="1">
    <source>
        <dbReference type="PROSITE" id="PS51186"/>
    </source>
</evidence>
<sequence>MVIPEAVESNFQYVSMWKVLSGDRPVADLVDRPGLSVCWADSAFPFWNALFIPERMGSADALAARLQDAAAYMRAKRHPGLVYVSEDFLSPGVRSRIDALAKDAGLAYAVDIFGMAGEIPVGRPQAATPLEFVRVSDDAALRVYGEINAEGYGFPPEAGQEALRGSTFWKSTALAFIGYEAGQPVSTAAAIVNEGQIYLALVATRPHAQRKGYGLATVRHVLQAAYDATGLTRTILHATQAGFPVYQRAGYRRTTLFLTFRLAD</sequence>
<dbReference type="InterPro" id="IPR016181">
    <property type="entry name" value="Acyl_CoA_acyltransferase"/>
</dbReference>
<evidence type="ECO:0000313" key="3">
    <source>
        <dbReference type="Proteomes" id="UP000494329"/>
    </source>
</evidence>
<dbReference type="RefSeq" id="WP_175112061.1">
    <property type="nucleotide sequence ID" value="NZ_CADIKF010000025.1"/>
</dbReference>
<dbReference type="InterPro" id="IPR000182">
    <property type="entry name" value="GNAT_dom"/>
</dbReference>
<feature type="domain" description="N-acetyltransferase" evidence="1">
    <location>
        <begin position="130"/>
        <end position="264"/>
    </location>
</feature>
<dbReference type="GO" id="GO:0016747">
    <property type="term" value="F:acyltransferase activity, transferring groups other than amino-acyl groups"/>
    <property type="evidence" value="ECO:0007669"/>
    <property type="project" value="InterPro"/>
</dbReference>
<dbReference type="PROSITE" id="PS51186">
    <property type="entry name" value="GNAT"/>
    <property type="match status" value="1"/>
</dbReference>